<dbReference type="RefSeq" id="XP_005707138.1">
    <property type="nucleotide sequence ID" value="XM_005707081.1"/>
</dbReference>
<reference evidence="2" key="1">
    <citation type="journal article" date="2013" name="Science">
        <title>Gene transfer from bacteria and archaea facilitated evolution of an extremophilic eukaryote.</title>
        <authorList>
            <person name="Schonknecht G."/>
            <person name="Chen W.H."/>
            <person name="Ternes C.M."/>
            <person name="Barbier G.G."/>
            <person name="Shrestha R.P."/>
            <person name="Stanke M."/>
            <person name="Brautigam A."/>
            <person name="Baker B.J."/>
            <person name="Banfield J.F."/>
            <person name="Garavito R.M."/>
            <person name="Carr K."/>
            <person name="Wilkerson C."/>
            <person name="Rensing S.A."/>
            <person name="Gagneul D."/>
            <person name="Dickenson N.E."/>
            <person name="Oesterhelt C."/>
            <person name="Lercher M.J."/>
            <person name="Weber A.P."/>
        </authorList>
    </citation>
    <scope>NUCLEOTIDE SEQUENCE [LARGE SCALE GENOMIC DNA]</scope>
    <source>
        <strain evidence="2">074W</strain>
    </source>
</reference>
<evidence type="ECO:0000313" key="2">
    <source>
        <dbReference type="Proteomes" id="UP000030680"/>
    </source>
</evidence>
<name>M2Y3S3_GALSU</name>
<dbReference type="EMBL" id="KB454498">
    <property type="protein sequence ID" value="EME30618.1"/>
    <property type="molecule type" value="Genomic_DNA"/>
</dbReference>
<evidence type="ECO:0000313" key="1">
    <source>
        <dbReference type="EMBL" id="EME30618.1"/>
    </source>
</evidence>
<dbReference type="AlphaFoldDB" id="M2Y3S3"/>
<keyword evidence="2" id="KW-1185">Reference proteome</keyword>
<proteinExistence type="predicted"/>
<dbReference type="Gramene" id="EME30618">
    <property type="protein sequence ID" value="EME30618"/>
    <property type="gene ID" value="Gasu_20790"/>
</dbReference>
<accession>M2Y3S3</accession>
<dbReference type="GeneID" id="17089337"/>
<dbReference type="OrthoDB" id="10363543at2759"/>
<organism evidence="1 2">
    <name type="scientific">Galdieria sulphuraria</name>
    <name type="common">Red alga</name>
    <dbReference type="NCBI Taxonomy" id="130081"/>
    <lineage>
        <taxon>Eukaryota</taxon>
        <taxon>Rhodophyta</taxon>
        <taxon>Bangiophyceae</taxon>
        <taxon>Galdieriales</taxon>
        <taxon>Galdieriaceae</taxon>
        <taxon>Galdieria</taxon>
    </lineage>
</organism>
<sequence>MITPQRMSKLSQSCNALETSLLFGDFEGAIQLARNLKTSTTSRQEYAICLCAEIQALFELGREIEARDIAIRCVVEDGVAFENFSLLNTCVSLFLVVSDDNGLDWAETTFQRWFRLERKSYLSNGERGRFSVKQKKHLWEVLLFHILPQRGLEGIQKGLDKVHNELPEWGFDEEWLSCMERELINRKEALNNDSGPACMEKTEESLDYIPQEHSRSTVVRIGQDESMDSVTEMNDSVWSKTWTIVQQVDSPLFRISIVTTFCLLFYLCKQKFRVKRHTSGTVHHRSWSQGWMDIFRMAFGLSYGRPGI</sequence>
<protein>
    <submittedName>
        <fullName evidence="1">Uncharacterized protein</fullName>
    </submittedName>
</protein>
<dbReference type="Proteomes" id="UP000030680">
    <property type="component" value="Unassembled WGS sequence"/>
</dbReference>
<gene>
    <name evidence="1" type="ORF">Gasu_20790</name>
</gene>
<dbReference type="KEGG" id="gsl:Gasu_20790"/>